<comment type="subcellular location">
    <subcellularLocation>
        <location evidence="1">Cell membrane</location>
        <topology evidence="1">Multi-pass membrane protein</topology>
    </subcellularLocation>
</comment>
<dbReference type="InterPro" id="IPR003856">
    <property type="entry name" value="LPS_length_determ_N"/>
</dbReference>
<keyword evidence="3 7" id="KW-0812">Transmembrane</keyword>
<evidence type="ECO:0000256" key="4">
    <source>
        <dbReference type="ARBA" id="ARBA00022989"/>
    </source>
</evidence>
<feature type="domain" description="Polysaccharide chain length determinant N-terminal" evidence="8">
    <location>
        <begin position="14"/>
        <end position="76"/>
    </location>
</feature>
<dbReference type="Proteomes" id="UP000268696">
    <property type="component" value="Chromosome"/>
</dbReference>
<dbReference type="Pfam" id="PF02706">
    <property type="entry name" value="Wzz"/>
    <property type="match status" value="1"/>
</dbReference>
<evidence type="ECO:0000256" key="5">
    <source>
        <dbReference type="ARBA" id="ARBA00023136"/>
    </source>
</evidence>
<sequence length="432" mass="48315">MSSSFRIPPVSQNDEIDIVELVQSIWQHKKLILAFALGAGLLATAYAFIATPEYSVNSVLRPAALNELDALNRSEVYKLPPEAALIKVGASLESYEVRLNFFRENQKLFDAFVRPGRTLEQSFEEFNRNSIVLTKSDPKNNTAIDSNITLHLNYPAGVDGVAILNNFVGYAVEAERLKIASDMRVIVKNRMNEIQGKLEAARAGYDNDKQARIAFLLESDSMKRSQLQDELRALRIQLKELRADRISQLEEAIVIARSLGIHKPTTPSLLGEADRPNSSVMKTEINNQQIPLYFMGVEALLAERSALQRRTSDDFADGRIAQISKELQLLRTNREVEVLESRANEELFLSGVQPLRAEMVRLQNLNIDLDGLKLVSIDKLALEPTSPIRPKHFLVIVVGVLCGIILGLAIAVIMYFSRRSKIGVLNEVPLLK</sequence>
<dbReference type="AlphaFoldDB" id="A0A3G7U6G3"/>
<accession>A0A3G7U6G3</accession>
<reference evidence="9 10" key="1">
    <citation type="submission" date="2018-03" db="EMBL/GenBank/DDBJ databases">
        <title>Diversity of phytobeneficial traits revealed by whole-genome analysis of worldwide-isolated phenazine-producing Pseudomonas spp.</title>
        <authorList>
            <person name="Biessy A."/>
            <person name="Novinscak A."/>
            <person name="Blom J."/>
            <person name="Leger G."/>
            <person name="Thomashow L.S."/>
            <person name="Cazorla F.M."/>
            <person name="Josic D."/>
            <person name="Filion M."/>
        </authorList>
    </citation>
    <scope>NUCLEOTIDE SEQUENCE [LARGE SCALE GENOMIC DNA]</scope>
    <source>
        <strain evidence="9 10">30B</strain>
    </source>
</reference>
<dbReference type="GO" id="GO:0004713">
    <property type="term" value="F:protein tyrosine kinase activity"/>
    <property type="evidence" value="ECO:0007669"/>
    <property type="project" value="TreeGrafter"/>
</dbReference>
<keyword evidence="4 7" id="KW-1133">Transmembrane helix</keyword>
<dbReference type="PANTHER" id="PTHR32309:SF13">
    <property type="entry name" value="FERRIC ENTEROBACTIN TRANSPORT PROTEIN FEPE"/>
    <property type="match status" value="1"/>
</dbReference>
<gene>
    <name evidence="9" type="ORF">C4K03_1947</name>
</gene>
<keyword evidence="6" id="KW-0175">Coiled coil</keyword>
<evidence type="ECO:0000313" key="9">
    <source>
        <dbReference type="EMBL" id="AZE54116.1"/>
    </source>
</evidence>
<dbReference type="InterPro" id="IPR050445">
    <property type="entry name" value="Bact_polysacc_biosynth/exp"/>
</dbReference>
<organism evidence="9 10">
    <name type="scientific">Pseudomonas synxantha</name>
    <dbReference type="NCBI Taxonomy" id="47883"/>
    <lineage>
        <taxon>Bacteria</taxon>
        <taxon>Pseudomonadati</taxon>
        <taxon>Pseudomonadota</taxon>
        <taxon>Gammaproteobacteria</taxon>
        <taxon>Pseudomonadales</taxon>
        <taxon>Pseudomonadaceae</taxon>
        <taxon>Pseudomonas</taxon>
    </lineage>
</organism>
<dbReference type="EMBL" id="CP027754">
    <property type="protein sequence ID" value="AZE54116.1"/>
    <property type="molecule type" value="Genomic_DNA"/>
</dbReference>
<dbReference type="Gene3D" id="3.30.1890.10">
    <property type="entry name" value="FepE-like"/>
    <property type="match status" value="2"/>
</dbReference>
<dbReference type="RefSeq" id="WP_124377020.1">
    <property type="nucleotide sequence ID" value="NZ_CP027754.1"/>
</dbReference>
<evidence type="ECO:0000256" key="6">
    <source>
        <dbReference type="SAM" id="Coils"/>
    </source>
</evidence>
<proteinExistence type="predicted"/>
<keyword evidence="5 7" id="KW-0472">Membrane</keyword>
<dbReference type="SUPFAM" id="SSF160355">
    <property type="entry name" value="Bacterial polysaccharide co-polymerase-like"/>
    <property type="match status" value="2"/>
</dbReference>
<protein>
    <submittedName>
        <fullName evidence="9">Regulator of O-antigen component of lipopolysaccharide chain length</fullName>
    </submittedName>
</protein>
<feature type="transmembrane region" description="Helical" evidence="7">
    <location>
        <begin position="31"/>
        <end position="49"/>
    </location>
</feature>
<feature type="transmembrane region" description="Helical" evidence="7">
    <location>
        <begin position="393"/>
        <end position="416"/>
    </location>
</feature>
<name>A0A3G7U6G3_9PSED</name>
<evidence type="ECO:0000256" key="7">
    <source>
        <dbReference type="SAM" id="Phobius"/>
    </source>
</evidence>
<keyword evidence="2" id="KW-1003">Cell membrane</keyword>
<feature type="coiled-coil region" evidence="6">
    <location>
        <begin position="217"/>
        <end position="251"/>
    </location>
</feature>
<dbReference type="GO" id="GO:0005886">
    <property type="term" value="C:plasma membrane"/>
    <property type="evidence" value="ECO:0007669"/>
    <property type="project" value="UniProtKB-SubCell"/>
</dbReference>
<evidence type="ECO:0000256" key="3">
    <source>
        <dbReference type="ARBA" id="ARBA00022692"/>
    </source>
</evidence>
<evidence type="ECO:0000256" key="2">
    <source>
        <dbReference type="ARBA" id="ARBA00022475"/>
    </source>
</evidence>
<evidence type="ECO:0000256" key="1">
    <source>
        <dbReference type="ARBA" id="ARBA00004651"/>
    </source>
</evidence>
<dbReference type="PANTHER" id="PTHR32309">
    <property type="entry name" value="TYROSINE-PROTEIN KINASE"/>
    <property type="match status" value="1"/>
</dbReference>
<evidence type="ECO:0000259" key="8">
    <source>
        <dbReference type="Pfam" id="PF02706"/>
    </source>
</evidence>
<evidence type="ECO:0000313" key="10">
    <source>
        <dbReference type="Proteomes" id="UP000268696"/>
    </source>
</evidence>